<dbReference type="Proteomes" id="UP000708208">
    <property type="component" value="Unassembled WGS sequence"/>
</dbReference>
<gene>
    <name evidence="1" type="ORF">AFUS01_LOCUS3028</name>
</gene>
<proteinExistence type="predicted"/>
<evidence type="ECO:0000313" key="2">
    <source>
        <dbReference type="Proteomes" id="UP000708208"/>
    </source>
</evidence>
<comment type="caution">
    <text evidence="1">The sequence shown here is derived from an EMBL/GenBank/DDBJ whole genome shotgun (WGS) entry which is preliminary data.</text>
</comment>
<protein>
    <submittedName>
        <fullName evidence="1">Uncharacterized protein</fullName>
    </submittedName>
</protein>
<accession>A0A8J2NI85</accession>
<name>A0A8J2NI85_9HEXA</name>
<evidence type="ECO:0000313" key="1">
    <source>
        <dbReference type="EMBL" id="CAG7683991.1"/>
    </source>
</evidence>
<organism evidence="1 2">
    <name type="scientific">Allacma fusca</name>
    <dbReference type="NCBI Taxonomy" id="39272"/>
    <lineage>
        <taxon>Eukaryota</taxon>
        <taxon>Metazoa</taxon>
        <taxon>Ecdysozoa</taxon>
        <taxon>Arthropoda</taxon>
        <taxon>Hexapoda</taxon>
        <taxon>Collembola</taxon>
        <taxon>Symphypleona</taxon>
        <taxon>Sminthuridae</taxon>
        <taxon>Allacma</taxon>
    </lineage>
</organism>
<dbReference type="AlphaFoldDB" id="A0A8J2NI85"/>
<keyword evidence="2" id="KW-1185">Reference proteome</keyword>
<sequence length="314" mass="35845">MWNTPTRQCIWALNRATWTSPGGKKGIWAFTCSVKPDSVGQTKRIDDHENNGCKCGLVPPSKKPKSDIKIHLEDDCKHDDRQPSTFLNNYHQCEKTSKGLTLWVERTCGSNFFWHQQLNKCVVFDELPLEIQQQYCQHGKCCVDRCAGGHADTTNRSIEFPTWPDQSPTCTECGDVVRIPNIEYCKNYRICSSSWTWDEYWEDVVCPTQTPFWHQMTSCKGECKKWADLPQSLKEYYIAHPCCPTPDKNINTTTTHKIPTGTIADTQNTTTTEDVSTRNRISTTTHLNEQSCPKNFKGPTRAIQNVINASGTRR</sequence>
<reference evidence="1" key="1">
    <citation type="submission" date="2021-06" db="EMBL/GenBank/DDBJ databases">
        <authorList>
            <person name="Hodson N. C."/>
            <person name="Mongue J. A."/>
            <person name="Jaron S. K."/>
        </authorList>
    </citation>
    <scope>NUCLEOTIDE SEQUENCE</scope>
</reference>
<dbReference type="EMBL" id="CAJVCH010017826">
    <property type="protein sequence ID" value="CAG7683991.1"/>
    <property type="molecule type" value="Genomic_DNA"/>
</dbReference>